<accession>A7NQM3</accession>
<proteinExistence type="predicted"/>
<evidence type="ECO:0000256" key="2">
    <source>
        <dbReference type="SAM" id="Phobius"/>
    </source>
</evidence>
<evidence type="ECO:0000313" key="3">
    <source>
        <dbReference type="EMBL" id="ABU59869.1"/>
    </source>
</evidence>
<feature type="transmembrane region" description="Helical" evidence="2">
    <location>
        <begin position="223"/>
        <end position="247"/>
    </location>
</feature>
<dbReference type="SUPFAM" id="SSF48452">
    <property type="entry name" value="TPR-like"/>
    <property type="match status" value="1"/>
</dbReference>
<feature type="transmembrane region" description="Helical" evidence="2">
    <location>
        <begin position="253"/>
        <end position="274"/>
    </location>
</feature>
<keyword evidence="2" id="KW-1133">Transmembrane helix</keyword>
<feature type="repeat" description="TPR" evidence="1">
    <location>
        <begin position="412"/>
        <end position="445"/>
    </location>
</feature>
<sequence>MNADTLHQAIAAARDGRRDDARVLLMRTLEVDPRNERAWLWLSGVVDDPNDVKICLENVLALNPSNVRARQGLEWLHARIGLPLPPSPLLERGGNTEREIDAGAFALTRLRAYRATLADVAVMPAPARQNVQAAPAPARQSVSSVPAPGRAAVQSGARAPNRAAATSAARLASIETDDNTIPCPYCGAPTVEAQRRCTQCNESLLVRVAPSEERSPMVSALVWLWRGGAMATVLIALVFPALGLLLYQENPARGFLIGILIPAALLILMALIGLSAAQQLAQRSVWGLYLATGLTVAGLIGALALVGRPDIMPVMLERLIGATTLPPEWTTRLLSGARIVAISAIVAHIAALALTIAGYHHIVGRLERFRHIVKPSDHVTHYNNGVALKNRGMWYAAALEWEWAVKKAPYDVTCLRALGLAYARLKQFDKARTMLDRAMQTAPHQPGLADDRALVERLASQKER</sequence>
<reference evidence="3 4" key="1">
    <citation type="submission" date="2007-08" db="EMBL/GenBank/DDBJ databases">
        <title>Complete sequence of Roseiflexus castenholzii DSM 13941.</title>
        <authorList>
            <consortium name="US DOE Joint Genome Institute"/>
            <person name="Copeland A."/>
            <person name="Lucas S."/>
            <person name="Lapidus A."/>
            <person name="Barry K."/>
            <person name="Glavina del Rio T."/>
            <person name="Dalin E."/>
            <person name="Tice H."/>
            <person name="Pitluck S."/>
            <person name="Thompson L.S."/>
            <person name="Brettin T."/>
            <person name="Bruce D."/>
            <person name="Detter J.C."/>
            <person name="Han C."/>
            <person name="Tapia R."/>
            <person name="Schmutz J."/>
            <person name="Larimer F."/>
            <person name="Land M."/>
            <person name="Hauser L."/>
            <person name="Kyrpides N."/>
            <person name="Mikhailova N."/>
            <person name="Bryant D.A."/>
            <person name="Hanada S."/>
            <person name="Tsukatani Y."/>
            <person name="Richardson P."/>
        </authorList>
    </citation>
    <scope>NUCLEOTIDE SEQUENCE [LARGE SCALE GENOMIC DNA]</scope>
    <source>
        <strain evidence="4">DSM 13941 / HLO8</strain>
    </source>
</reference>
<dbReference type="EMBL" id="CP000804">
    <property type="protein sequence ID" value="ABU59869.1"/>
    <property type="molecule type" value="Genomic_DNA"/>
</dbReference>
<dbReference type="PROSITE" id="PS50005">
    <property type="entry name" value="TPR"/>
    <property type="match status" value="1"/>
</dbReference>
<keyword evidence="4" id="KW-1185">Reference proteome</keyword>
<keyword evidence="2" id="KW-0812">Transmembrane</keyword>
<dbReference type="AlphaFoldDB" id="A7NQM3"/>
<keyword evidence="1" id="KW-0802">TPR repeat</keyword>
<feature type="transmembrane region" description="Helical" evidence="2">
    <location>
        <begin position="286"/>
        <end position="306"/>
    </location>
</feature>
<dbReference type="STRING" id="383372.Rcas_3831"/>
<dbReference type="HOGENOM" id="CLU_589090_0_0_0"/>
<keyword evidence="2" id="KW-0472">Membrane</keyword>
<protein>
    <submittedName>
        <fullName evidence="3">Tetratricopeptide TPR_2 repeat protein</fullName>
    </submittedName>
</protein>
<dbReference type="RefSeq" id="WP_012122292.1">
    <property type="nucleotide sequence ID" value="NC_009767.1"/>
</dbReference>
<dbReference type="OrthoDB" id="137723at2"/>
<dbReference type="InterPro" id="IPR011990">
    <property type="entry name" value="TPR-like_helical_dom_sf"/>
</dbReference>
<dbReference type="Gene3D" id="1.25.40.10">
    <property type="entry name" value="Tetratricopeptide repeat domain"/>
    <property type="match status" value="2"/>
</dbReference>
<organism evidence="3 4">
    <name type="scientific">Roseiflexus castenholzii (strain DSM 13941 / HLO8)</name>
    <dbReference type="NCBI Taxonomy" id="383372"/>
    <lineage>
        <taxon>Bacteria</taxon>
        <taxon>Bacillati</taxon>
        <taxon>Chloroflexota</taxon>
        <taxon>Chloroflexia</taxon>
        <taxon>Chloroflexales</taxon>
        <taxon>Roseiflexineae</taxon>
        <taxon>Roseiflexaceae</taxon>
        <taxon>Roseiflexus</taxon>
    </lineage>
</organism>
<dbReference type="InterPro" id="IPR019734">
    <property type="entry name" value="TPR_rpt"/>
</dbReference>
<dbReference type="SMART" id="SM00028">
    <property type="entry name" value="TPR"/>
    <property type="match status" value="2"/>
</dbReference>
<evidence type="ECO:0000256" key="1">
    <source>
        <dbReference type="PROSITE-ProRule" id="PRU00339"/>
    </source>
</evidence>
<evidence type="ECO:0000313" key="4">
    <source>
        <dbReference type="Proteomes" id="UP000000263"/>
    </source>
</evidence>
<dbReference type="eggNOG" id="COG0457">
    <property type="taxonomic scope" value="Bacteria"/>
</dbReference>
<dbReference type="Proteomes" id="UP000000263">
    <property type="component" value="Chromosome"/>
</dbReference>
<feature type="transmembrane region" description="Helical" evidence="2">
    <location>
        <begin position="339"/>
        <end position="360"/>
    </location>
</feature>
<gene>
    <name evidence="3" type="ordered locus">Rcas_3831</name>
</gene>
<dbReference type="KEGG" id="rca:Rcas_3831"/>
<name>A7NQM3_ROSCS</name>